<dbReference type="PANTHER" id="PTHR21666">
    <property type="entry name" value="PEPTIDASE-RELATED"/>
    <property type="match status" value="1"/>
</dbReference>
<evidence type="ECO:0000259" key="3">
    <source>
        <dbReference type="PROSITE" id="PS51782"/>
    </source>
</evidence>
<evidence type="ECO:0000256" key="1">
    <source>
        <dbReference type="ARBA" id="ARBA00022729"/>
    </source>
</evidence>
<dbReference type="SMART" id="SM00257">
    <property type="entry name" value="LysM"/>
    <property type="match status" value="2"/>
</dbReference>
<proteinExistence type="predicted"/>
<evidence type="ECO:0000256" key="2">
    <source>
        <dbReference type="SAM" id="SignalP"/>
    </source>
</evidence>
<dbReference type="CDD" id="cd00118">
    <property type="entry name" value="LysM"/>
    <property type="match status" value="2"/>
</dbReference>
<dbReference type="PANTHER" id="PTHR21666:SF289">
    <property type="entry name" value="L-ALA--D-GLU ENDOPEPTIDASE"/>
    <property type="match status" value="1"/>
</dbReference>
<dbReference type="InterPro" id="IPR011055">
    <property type="entry name" value="Dup_hybrid_motif"/>
</dbReference>
<organism evidence="4 5">
    <name type="scientific">Candidatus Zambryskibacteria bacterium CG_4_9_14_3_um_filter_42_15</name>
    <dbReference type="NCBI Taxonomy" id="1975112"/>
    <lineage>
        <taxon>Bacteria</taxon>
        <taxon>Candidatus Zambryskiibacteriota</taxon>
    </lineage>
</organism>
<dbReference type="PROSITE" id="PS51782">
    <property type="entry name" value="LYSM"/>
    <property type="match status" value="2"/>
</dbReference>
<feature type="domain" description="LysM" evidence="3">
    <location>
        <begin position="137"/>
        <end position="181"/>
    </location>
</feature>
<dbReference type="InterPro" id="IPR050570">
    <property type="entry name" value="Cell_wall_metabolism_enzyme"/>
</dbReference>
<feature type="domain" description="LysM" evidence="3">
    <location>
        <begin position="88"/>
        <end position="131"/>
    </location>
</feature>
<dbReference type="InterPro" id="IPR018392">
    <property type="entry name" value="LysM"/>
</dbReference>
<dbReference type="Gene3D" id="2.70.70.10">
    <property type="entry name" value="Glucose Permease (Domain IIA)"/>
    <property type="match status" value="1"/>
</dbReference>
<keyword evidence="1 2" id="KW-0732">Signal</keyword>
<dbReference type="Pfam" id="PF01551">
    <property type="entry name" value="Peptidase_M23"/>
    <property type="match status" value="1"/>
</dbReference>
<dbReference type="InterPro" id="IPR036779">
    <property type="entry name" value="LysM_dom_sf"/>
</dbReference>
<sequence length="322" mass="33924">MILALFVLAPVTIQVYAASQAGEILRMPEVLEMGNSQTMSLLEGYLNINPTGTGGAEIAIVDQVALESNGSGNEVFIDLGKSGTGEISVYVVRKGDTLGEIAKMFGVSTNTILWANNIKASAIKEGQELVILPISGVRHTVKSGDTLKSLATKYKADLEDILLYNDLASNTKIKVGDVIIIPNGVISATQVSRAKTSRSQISQNYPVYAGYYLRPIVGGRKSQGLHGNNGVDLAAPKGTPILASAEGKVIVSRASGYNGGYGLYVVISHANGTQTLYAHMSKNNVVNGQHVDQGQVIGAVGSTGRSTGPHIHFEVRGAKNPF</sequence>
<comment type="caution">
    <text evidence="4">The sequence shown here is derived from an EMBL/GenBank/DDBJ whole genome shotgun (WGS) entry which is preliminary data.</text>
</comment>
<dbReference type="SUPFAM" id="SSF51261">
    <property type="entry name" value="Duplicated hybrid motif"/>
    <property type="match status" value="1"/>
</dbReference>
<dbReference type="Pfam" id="PF01476">
    <property type="entry name" value="LysM"/>
    <property type="match status" value="2"/>
</dbReference>
<accession>A0A2M7WRJ3</accession>
<dbReference type="EMBL" id="PFXF01000025">
    <property type="protein sequence ID" value="PJA32632.1"/>
    <property type="molecule type" value="Genomic_DNA"/>
</dbReference>
<dbReference type="GO" id="GO:0004222">
    <property type="term" value="F:metalloendopeptidase activity"/>
    <property type="evidence" value="ECO:0007669"/>
    <property type="project" value="TreeGrafter"/>
</dbReference>
<protein>
    <recommendedName>
        <fullName evidence="3">LysM domain-containing protein</fullName>
    </recommendedName>
</protein>
<dbReference type="Proteomes" id="UP000230758">
    <property type="component" value="Unassembled WGS sequence"/>
</dbReference>
<dbReference type="CDD" id="cd12797">
    <property type="entry name" value="M23_peptidase"/>
    <property type="match status" value="1"/>
</dbReference>
<feature type="chain" id="PRO_5014656794" description="LysM domain-containing protein" evidence="2">
    <location>
        <begin position="18"/>
        <end position="322"/>
    </location>
</feature>
<reference evidence="5" key="1">
    <citation type="submission" date="2017-09" db="EMBL/GenBank/DDBJ databases">
        <title>Depth-based differentiation of microbial function through sediment-hosted aquifers and enrichment of novel symbionts in the deep terrestrial subsurface.</title>
        <authorList>
            <person name="Probst A.J."/>
            <person name="Ladd B."/>
            <person name="Jarett J.K."/>
            <person name="Geller-Mcgrath D.E."/>
            <person name="Sieber C.M.K."/>
            <person name="Emerson J.B."/>
            <person name="Anantharaman K."/>
            <person name="Thomas B.C."/>
            <person name="Malmstrom R."/>
            <person name="Stieglmeier M."/>
            <person name="Klingl A."/>
            <person name="Woyke T."/>
            <person name="Ryan C.M."/>
            <person name="Banfield J.F."/>
        </authorList>
    </citation>
    <scope>NUCLEOTIDE SEQUENCE [LARGE SCALE GENOMIC DNA]</scope>
</reference>
<dbReference type="InterPro" id="IPR016047">
    <property type="entry name" value="M23ase_b-sheet_dom"/>
</dbReference>
<name>A0A2M7WRJ3_9BACT</name>
<gene>
    <name evidence="4" type="ORF">CO185_02300</name>
</gene>
<dbReference type="Gene3D" id="3.10.350.10">
    <property type="entry name" value="LysM domain"/>
    <property type="match status" value="2"/>
</dbReference>
<dbReference type="AlphaFoldDB" id="A0A2M7WRJ3"/>
<evidence type="ECO:0000313" key="5">
    <source>
        <dbReference type="Proteomes" id="UP000230758"/>
    </source>
</evidence>
<evidence type="ECO:0000313" key="4">
    <source>
        <dbReference type="EMBL" id="PJA32632.1"/>
    </source>
</evidence>
<feature type="signal peptide" evidence="2">
    <location>
        <begin position="1"/>
        <end position="17"/>
    </location>
</feature>